<dbReference type="PANTHER" id="PTHR35705:SF1">
    <property type="entry name" value="WPP DOMAIN-INTERACTING TAIL-ANCHORED PROTEIN 1"/>
    <property type="match status" value="1"/>
</dbReference>
<feature type="coiled-coil region" evidence="1">
    <location>
        <begin position="310"/>
        <end position="536"/>
    </location>
</feature>
<dbReference type="InterPro" id="IPR058610">
    <property type="entry name" value="WIT1_2_N"/>
</dbReference>
<dbReference type="InterPro" id="IPR039976">
    <property type="entry name" value="WIT1/WIT2"/>
</dbReference>
<dbReference type="PANTHER" id="PTHR35705">
    <property type="entry name" value="WPP DOMAIN-INTERACTING TAIL-ANCHORED PROTEIN 1"/>
    <property type="match status" value="1"/>
</dbReference>
<evidence type="ECO:0000256" key="1">
    <source>
        <dbReference type="SAM" id="Coils"/>
    </source>
</evidence>
<dbReference type="SUPFAM" id="SSF57997">
    <property type="entry name" value="Tropomyosin"/>
    <property type="match status" value="1"/>
</dbReference>
<keyword evidence="1" id="KW-0175">Coiled coil</keyword>
<evidence type="ECO:0000256" key="3">
    <source>
        <dbReference type="SAM" id="Phobius"/>
    </source>
</evidence>
<feature type="compositionally biased region" description="Polar residues" evidence="2">
    <location>
        <begin position="1"/>
        <end position="17"/>
    </location>
</feature>
<dbReference type="AlphaFoldDB" id="A0AA41V4Y7"/>
<dbReference type="Gene3D" id="1.20.5.340">
    <property type="match status" value="1"/>
</dbReference>
<keyword evidence="3" id="KW-1133">Transmembrane helix</keyword>
<dbReference type="Pfam" id="PF26581">
    <property type="entry name" value="WIT1_2_N"/>
    <property type="match status" value="1"/>
</dbReference>
<dbReference type="EMBL" id="JAJJMA010039217">
    <property type="protein sequence ID" value="MCL7024888.1"/>
    <property type="molecule type" value="Genomic_DNA"/>
</dbReference>
<dbReference type="Proteomes" id="UP001177140">
    <property type="component" value="Unassembled WGS sequence"/>
</dbReference>
<feature type="coiled-coil region" evidence="1">
    <location>
        <begin position="240"/>
        <end position="267"/>
    </location>
</feature>
<keyword evidence="3" id="KW-0472">Membrane</keyword>
<organism evidence="5 6">
    <name type="scientific">Papaver nudicaule</name>
    <name type="common">Iceland poppy</name>
    <dbReference type="NCBI Taxonomy" id="74823"/>
    <lineage>
        <taxon>Eukaryota</taxon>
        <taxon>Viridiplantae</taxon>
        <taxon>Streptophyta</taxon>
        <taxon>Embryophyta</taxon>
        <taxon>Tracheophyta</taxon>
        <taxon>Spermatophyta</taxon>
        <taxon>Magnoliopsida</taxon>
        <taxon>Ranunculales</taxon>
        <taxon>Papaveraceae</taxon>
        <taxon>Papaveroideae</taxon>
        <taxon>Papaver</taxon>
    </lineage>
</organism>
<evidence type="ECO:0000313" key="5">
    <source>
        <dbReference type="EMBL" id="MCL7024888.1"/>
    </source>
</evidence>
<keyword evidence="6" id="KW-1185">Reference proteome</keyword>
<protein>
    <recommendedName>
        <fullName evidence="4">WIT1/2 N-terminal helical bundle domain-containing protein</fullName>
    </recommendedName>
</protein>
<evidence type="ECO:0000256" key="2">
    <source>
        <dbReference type="SAM" id="MobiDB-lite"/>
    </source>
</evidence>
<keyword evidence="3" id="KW-0812">Transmembrane</keyword>
<name>A0AA41V4Y7_PAPNU</name>
<sequence>MDETTSTEITSVIGNNDTSDRDAESDNYLHEMVSSTGDGMRESVSAGEVLTRLELDLAYSSEKLLNLDILLMHVSAKESDYEALTPEDDNVWADSAADKGLQFVLLSGILDTEVRELQSFMASLQTEIVYARQKVCSCCDGEIDSFEEMEEKLKDLEKSFKQSENIVTDMRLQSAKFQRIILSFGEEENCNNSTDAYFAENDQFSPTSTRLKMQTAEQQRHILRMLEKSLARELDMEKKLSDSRNSEEELRRKLQSAEHELFCMEEAAEVSFERLFEAENAAVVLMGISKQVMGQLQLLQFNMSGSVQREEQVGNKLANIEEQLKTLEMSSSELDKSLSVQSNTSKISLKEAEEKYIRADSEALTLKETVHTLEEKVKEFETQLESAKASIEERDGHTHGLCAEITEMENRIEDMKKYISEVDSKAENLEAKCKLLSETNLELNEELGLYKNDVNNEEKVNLLEKQLNESDIQLQHARASAEASYEKQSMLNSAIRDMEDVIEDLKSKVAKAENRAQSAEVKCTMLSETNMELNEELTFLRGRTECLETSLHQGDEAKAATAKDISIRTKLITDLVVQLALERERLKKQITSLTRANKVLAEKYSEKKNDLSTVASHASNKITEELSPKVKDGDATRSTNTYEEEAVPQSFACNYEGKEPSVSSTGVIEPVVCEEDADVINTVRTIDATQLSLKYYLLAILVFFISVLIVYLSQQEKGQV</sequence>
<gene>
    <name evidence="5" type="ORF">MKW94_009597</name>
</gene>
<evidence type="ECO:0000313" key="6">
    <source>
        <dbReference type="Proteomes" id="UP001177140"/>
    </source>
</evidence>
<reference evidence="5" key="1">
    <citation type="submission" date="2022-03" db="EMBL/GenBank/DDBJ databases">
        <title>A functionally conserved STORR gene fusion in Papaver species that diverged 16.8 million years ago.</title>
        <authorList>
            <person name="Catania T."/>
        </authorList>
    </citation>
    <scope>NUCLEOTIDE SEQUENCE</scope>
    <source>
        <strain evidence="5">S-191538</strain>
    </source>
</reference>
<proteinExistence type="predicted"/>
<feature type="transmembrane region" description="Helical" evidence="3">
    <location>
        <begin position="693"/>
        <end position="712"/>
    </location>
</feature>
<feature type="region of interest" description="Disordered" evidence="2">
    <location>
        <begin position="1"/>
        <end position="24"/>
    </location>
</feature>
<evidence type="ECO:0000259" key="4">
    <source>
        <dbReference type="Pfam" id="PF26581"/>
    </source>
</evidence>
<feature type="coiled-coil region" evidence="1">
    <location>
        <begin position="576"/>
        <end position="603"/>
    </location>
</feature>
<feature type="coiled-coil region" evidence="1">
    <location>
        <begin position="139"/>
        <end position="173"/>
    </location>
</feature>
<accession>A0AA41V4Y7</accession>
<comment type="caution">
    <text evidence="5">The sequence shown here is derived from an EMBL/GenBank/DDBJ whole genome shotgun (WGS) entry which is preliminary data.</text>
</comment>
<feature type="domain" description="WIT1/2 N-terminal helical bundle" evidence="4">
    <location>
        <begin position="45"/>
        <end position="184"/>
    </location>
</feature>